<reference evidence="2 3" key="1">
    <citation type="submission" date="2012-02" db="EMBL/GenBank/DDBJ databases">
        <title>Whole genome shotgun sequence of Escherichia hermannii NBRC 105704.</title>
        <authorList>
            <person name="Yoshida I."/>
            <person name="Hosoyama A."/>
            <person name="Tsuchikane K."/>
            <person name="Katsumata H."/>
            <person name="Yamazaki S."/>
            <person name="Fujita N."/>
        </authorList>
    </citation>
    <scope>NUCLEOTIDE SEQUENCE [LARGE SCALE GENOMIC DNA]</scope>
    <source>
        <strain evidence="2 3">NBRC 105704</strain>
    </source>
</reference>
<dbReference type="InterPro" id="IPR001763">
    <property type="entry name" value="Rhodanese-like_dom"/>
</dbReference>
<dbReference type="SMART" id="SM00450">
    <property type="entry name" value="RHOD"/>
    <property type="match status" value="1"/>
</dbReference>
<dbReference type="RefSeq" id="WP_002435699.1">
    <property type="nucleotide sequence ID" value="NZ_BAFF01000005.1"/>
</dbReference>
<dbReference type="Proteomes" id="UP000010297">
    <property type="component" value="Unassembled WGS sequence"/>
</dbReference>
<keyword evidence="3" id="KW-1185">Reference proteome</keyword>
<dbReference type="AlphaFoldDB" id="H5V2B4"/>
<evidence type="ECO:0000259" key="1">
    <source>
        <dbReference type="PROSITE" id="PS50206"/>
    </source>
</evidence>
<proteinExistence type="predicted"/>
<organism evidence="2 3">
    <name type="scientific">Atlantibacter hermannii NBRC 105704</name>
    <dbReference type="NCBI Taxonomy" id="1115512"/>
    <lineage>
        <taxon>Bacteria</taxon>
        <taxon>Pseudomonadati</taxon>
        <taxon>Pseudomonadota</taxon>
        <taxon>Gammaproteobacteria</taxon>
        <taxon>Enterobacterales</taxon>
        <taxon>Enterobacteriaceae</taxon>
        <taxon>Atlantibacter</taxon>
    </lineage>
</organism>
<evidence type="ECO:0000313" key="3">
    <source>
        <dbReference type="Proteomes" id="UP000010297"/>
    </source>
</evidence>
<dbReference type="eggNOG" id="COG0607">
    <property type="taxonomic scope" value="Bacteria"/>
</dbReference>
<dbReference type="GeneID" id="92828494"/>
<dbReference type="Pfam" id="PF00581">
    <property type="entry name" value="Rhodanese"/>
    <property type="match status" value="1"/>
</dbReference>
<dbReference type="InterPro" id="IPR001307">
    <property type="entry name" value="Thiosulphate_STrfase_CS"/>
</dbReference>
<sequence length="129" mass="14440">MSYVTEFPPAEPQHVIAHYQQRLRFETDCADVHDAISRGEADFVLLHVVGNETTFARRHIPGAIFLPHREMTPARMAEWPQETLFVVYCAGPHCNGADRAALILARMGRLVKVMPGGITGWADEQLPFA</sequence>
<dbReference type="InterPro" id="IPR036873">
    <property type="entry name" value="Rhodanese-like_dom_sf"/>
</dbReference>
<dbReference type="SUPFAM" id="SSF52821">
    <property type="entry name" value="Rhodanese/Cell cycle control phosphatase"/>
    <property type="match status" value="1"/>
</dbReference>
<dbReference type="PROSITE" id="PS50206">
    <property type="entry name" value="RHODANESE_3"/>
    <property type="match status" value="1"/>
</dbReference>
<gene>
    <name evidence="2" type="ORF">EH105704_05_01280</name>
</gene>
<dbReference type="Gene3D" id="3.40.250.10">
    <property type="entry name" value="Rhodanese-like domain"/>
    <property type="match status" value="1"/>
</dbReference>
<evidence type="ECO:0000313" key="2">
    <source>
        <dbReference type="EMBL" id="GAB52122.1"/>
    </source>
</evidence>
<comment type="caution">
    <text evidence="2">The sequence shown here is derived from an EMBL/GenBank/DDBJ whole genome shotgun (WGS) entry which is preliminary data.</text>
</comment>
<protein>
    <recommendedName>
        <fullName evidence="1">Rhodanese domain-containing protein</fullName>
    </recommendedName>
</protein>
<dbReference type="EMBL" id="BAFF01000005">
    <property type="protein sequence ID" value="GAB52122.1"/>
    <property type="molecule type" value="Genomic_DNA"/>
</dbReference>
<feature type="domain" description="Rhodanese" evidence="1">
    <location>
        <begin position="39"/>
        <end position="126"/>
    </location>
</feature>
<dbReference type="GO" id="GO:0004792">
    <property type="term" value="F:thiosulfate-cyanide sulfurtransferase activity"/>
    <property type="evidence" value="ECO:0007669"/>
    <property type="project" value="InterPro"/>
</dbReference>
<accession>H5V2B4</accession>
<name>H5V2B4_ATLHE</name>
<dbReference type="PROSITE" id="PS00380">
    <property type="entry name" value="RHODANESE_1"/>
    <property type="match status" value="1"/>
</dbReference>